<feature type="compositionally biased region" description="Basic and acidic residues" evidence="1">
    <location>
        <begin position="296"/>
        <end position="308"/>
    </location>
</feature>
<comment type="caution">
    <text evidence="3">The sequence shown here is derived from an EMBL/GenBank/DDBJ whole genome shotgun (WGS) entry which is preliminary data.</text>
</comment>
<feature type="domain" description="Retrotransposon gag" evidence="2">
    <location>
        <begin position="198"/>
        <end position="260"/>
    </location>
</feature>
<dbReference type="EMBL" id="JACMSC010000004">
    <property type="protein sequence ID" value="KAG6524215.1"/>
    <property type="molecule type" value="Genomic_DNA"/>
</dbReference>
<accession>A0A8J5HA82</accession>
<protein>
    <recommendedName>
        <fullName evidence="2">Retrotransposon gag domain-containing protein</fullName>
    </recommendedName>
</protein>
<keyword evidence="4" id="KW-1185">Reference proteome</keyword>
<name>A0A8J5HA82_ZINOF</name>
<dbReference type="InterPro" id="IPR005162">
    <property type="entry name" value="Retrotrans_gag_dom"/>
</dbReference>
<sequence length="432" mass="48288">MLWRGAKEAEPWMNADRRDFFVVQTNGLPMVPKVDRWTVRGAEDTEPIVRTLGGQMDCSWVPTKLGRGQAQGVQIDTWRGPMRLSLGMEPMEPKTHGDGGFAESQVRNLTAAQVFRRSKNYPCDNWYQSPCRNKVTNFGLWQQSLGKISSKMVGVKVSEPKAYGGARSAKELENYLWGMEQYFLTARVPETEKVTISSMYLGGDAKLWWRTHMVDDVDDGREKIDTWARLKKELKAQFLSGNVSWVARDKLKNLKQKGSVECAGSSWCYHCCGCLGRFPLQQGEFGDFSPPKFMKNRKEKEAGRKKDAASSQRNGGKDHSVAQGNNNLKSQGCFLCNGPHLVRECPKREKLNVLLAVENDEGHEQEVVALVNPLNLLNSIVGFNANKNEGNMEVYSERVGKITGTMPKKEARQRKSSMRASTSSGGGGLLAP</sequence>
<evidence type="ECO:0000313" key="3">
    <source>
        <dbReference type="EMBL" id="KAG6524215.1"/>
    </source>
</evidence>
<evidence type="ECO:0000313" key="4">
    <source>
        <dbReference type="Proteomes" id="UP000734854"/>
    </source>
</evidence>
<feature type="region of interest" description="Disordered" evidence="1">
    <location>
        <begin position="289"/>
        <end position="323"/>
    </location>
</feature>
<organism evidence="3 4">
    <name type="scientific">Zingiber officinale</name>
    <name type="common">Ginger</name>
    <name type="synonym">Amomum zingiber</name>
    <dbReference type="NCBI Taxonomy" id="94328"/>
    <lineage>
        <taxon>Eukaryota</taxon>
        <taxon>Viridiplantae</taxon>
        <taxon>Streptophyta</taxon>
        <taxon>Embryophyta</taxon>
        <taxon>Tracheophyta</taxon>
        <taxon>Spermatophyta</taxon>
        <taxon>Magnoliopsida</taxon>
        <taxon>Liliopsida</taxon>
        <taxon>Zingiberales</taxon>
        <taxon>Zingiberaceae</taxon>
        <taxon>Zingiber</taxon>
    </lineage>
</organism>
<dbReference type="Pfam" id="PF03732">
    <property type="entry name" value="Retrotrans_gag"/>
    <property type="match status" value="1"/>
</dbReference>
<evidence type="ECO:0000259" key="2">
    <source>
        <dbReference type="Pfam" id="PF03732"/>
    </source>
</evidence>
<feature type="region of interest" description="Disordered" evidence="1">
    <location>
        <begin position="405"/>
        <end position="432"/>
    </location>
</feature>
<reference evidence="3 4" key="1">
    <citation type="submission" date="2020-08" db="EMBL/GenBank/DDBJ databases">
        <title>Plant Genome Project.</title>
        <authorList>
            <person name="Zhang R.-G."/>
        </authorList>
    </citation>
    <scope>NUCLEOTIDE SEQUENCE [LARGE SCALE GENOMIC DNA]</scope>
    <source>
        <tissue evidence="3">Rhizome</tissue>
    </source>
</reference>
<evidence type="ECO:0000256" key="1">
    <source>
        <dbReference type="SAM" id="MobiDB-lite"/>
    </source>
</evidence>
<proteinExistence type="predicted"/>
<dbReference type="Proteomes" id="UP000734854">
    <property type="component" value="Unassembled WGS sequence"/>
</dbReference>
<gene>
    <name evidence="3" type="ORF">ZIOFF_014107</name>
</gene>
<dbReference type="AlphaFoldDB" id="A0A8J5HA82"/>